<dbReference type="InterPro" id="IPR047272">
    <property type="entry name" value="S49_SppA_C"/>
</dbReference>
<evidence type="ECO:0000259" key="9">
    <source>
        <dbReference type="Pfam" id="PF01343"/>
    </source>
</evidence>
<dbReference type="GO" id="GO:0008236">
    <property type="term" value="F:serine-type peptidase activity"/>
    <property type="evidence" value="ECO:0007669"/>
    <property type="project" value="UniProtKB-KW"/>
</dbReference>
<dbReference type="GO" id="GO:0006465">
    <property type="term" value="P:signal peptide processing"/>
    <property type="evidence" value="ECO:0007669"/>
    <property type="project" value="InterPro"/>
</dbReference>
<keyword evidence="8" id="KW-0812">Transmembrane</keyword>
<feature type="domain" description="Peptidase S49" evidence="9">
    <location>
        <begin position="371"/>
        <end position="521"/>
    </location>
</feature>
<keyword evidence="4" id="KW-0378">Hydrolase</keyword>
<organism evidence="10 11">
    <name type="scientific">Rhodocytophaga rosea</name>
    <dbReference type="NCBI Taxonomy" id="2704465"/>
    <lineage>
        <taxon>Bacteria</taxon>
        <taxon>Pseudomonadati</taxon>
        <taxon>Bacteroidota</taxon>
        <taxon>Cytophagia</taxon>
        <taxon>Cytophagales</taxon>
        <taxon>Rhodocytophagaceae</taxon>
        <taxon>Rhodocytophaga</taxon>
    </lineage>
</organism>
<evidence type="ECO:0000256" key="2">
    <source>
        <dbReference type="ARBA" id="ARBA00008683"/>
    </source>
</evidence>
<feature type="transmembrane region" description="Helical" evidence="8">
    <location>
        <begin position="7"/>
        <end position="31"/>
    </location>
</feature>
<evidence type="ECO:0000256" key="8">
    <source>
        <dbReference type="SAM" id="Phobius"/>
    </source>
</evidence>
<dbReference type="GO" id="GO:0016020">
    <property type="term" value="C:membrane"/>
    <property type="evidence" value="ECO:0007669"/>
    <property type="project" value="UniProtKB-SubCell"/>
</dbReference>
<dbReference type="KEGG" id="rhoz:GXP67_07505"/>
<dbReference type="EMBL" id="CP048222">
    <property type="protein sequence ID" value="QHT66513.1"/>
    <property type="molecule type" value="Genomic_DNA"/>
</dbReference>
<feature type="domain" description="Peptidase S49" evidence="9">
    <location>
        <begin position="123"/>
        <end position="275"/>
    </location>
</feature>
<dbReference type="AlphaFoldDB" id="A0A6C0GFG5"/>
<dbReference type="InterPro" id="IPR002142">
    <property type="entry name" value="Peptidase_S49"/>
</dbReference>
<dbReference type="Pfam" id="PF01343">
    <property type="entry name" value="Peptidase_S49"/>
    <property type="match status" value="2"/>
</dbReference>
<keyword evidence="11" id="KW-1185">Reference proteome</keyword>
<keyword evidence="5" id="KW-0720">Serine protease</keyword>
<keyword evidence="8" id="KW-1133">Transmembrane helix</keyword>
<accession>A0A6C0GFG5</accession>
<dbReference type="InterPro" id="IPR004635">
    <property type="entry name" value="Pept_S49_SppA"/>
</dbReference>
<dbReference type="RefSeq" id="WP_162442567.1">
    <property type="nucleotide sequence ID" value="NZ_CP048222.1"/>
</dbReference>
<dbReference type="CDD" id="cd07023">
    <property type="entry name" value="S49_Sppa_N_C"/>
    <property type="match status" value="1"/>
</dbReference>
<name>A0A6C0GFG5_9BACT</name>
<evidence type="ECO:0000256" key="4">
    <source>
        <dbReference type="ARBA" id="ARBA00022801"/>
    </source>
</evidence>
<dbReference type="InterPro" id="IPR047217">
    <property type="entry name" value="S49_SppA_67K_type_N"/>
</dbReference>
<dbReference type="PANTHER" id="PTHR33209">
    <property type="entry name" value="PROTEASE 4"/>
    <property type="match status" value="1"/>
</dbReference>
<dbReference type="CDD" id="cd07018">
    <property type="entry name" value="S49_SppA_67K_type"/>
    <property type="match status" value="1"/>
</dbReference>
<sequence length="587" mass="65072">MLQFLKFVFATIIGLVIFSFLLLFIVMGIAASASSTDPVKVEANSVLKLKFDKPIVERGRDNPLDELELPFTPEANVGLIQIREAIANAKLDNNIKGIYLEMDMFLDAGYATIEEIRNALIDFKSSGKFITAYGEYYTEKGYYLASVADEIYLHPVGGIELNGISAEVLFLKGTFEKLDIKPEIFKVGEYKSAVEPFFLDKMSEPSRAQTISYLNSINNFTISNISKARKLPVEEVRKLEDSLLIREPEDALKYKLITNLGYYDEVDAAIKKKLKLGSDKKIGFISLSKYLKAEKLLKQGSFDNRIAVIVASGDITSGEGDDNTIGSDKIAAEIRKARLDKKIKAIVLRINSPGGSSLASDVMWREVVEAKKAKPVIASMSDLAASGGYYMAMACDTIVAHPNTITGSIGIFAVLFNVENFLKNKLGMTTDNVKTNKYADLGYPTHTLTDFERNVIQSSVNRGYDIFTSKAAEGRDMPVDSLKKLASGRVWTGLEAKENGLVDVLGGLDDAIAIAAKAAKVDKDFRVRYYPAQKTFIQELFSDMNDEAEERIMESKYGAMTPYVKSLEKIRSWEGIQARLPFDVVLK</sequence>
<dbReference type="NCBIfam" id="TIGR00706">
    <property type="entry name" value="SppA_dom"/>
    <property type="match status" value="1"/>
</dbReference>
<dbReference type="Proteomes" id="UP000480178">
    <property type="component" value="Chromosome"/>
</dbReference>
<evidence type="ECO:0000256" key="3">
    <source>
        <dbReference type="ARBA" id="ARBA00022670"/>
    </source>
</evidence>
<reference evidence="10 11" key="1">
    <citation type="submission" date="2020-01" db="EMBL/GenBank/DDBJ databases">
        <authorList>
            <person name="Kim M.K."/>
        </authorList>
    </citation>
    <scope>NUCLEOTIDE SEQUENCE [LARGE SCALE GENOMIC DNA]</scope>
    <source>
        <strain evidence="10 11">172606-1</strain>
    </source>
</reference>
<evidence type="ECO:0000256" key="7">
    <source>
        <dbReference type="PIRSR" id="PIRSR001217-1"/>
    </source>
</evidence>
<evidence type="ECO:0000256" key="1">
    <source>
        <dbReference type="ARBA" id="ARBA00004370"/>
    </source>
</evidence>
<dbReference type="InterPro" id="IPR029045">
    <property type="entry name" value="ClpP/crotonase-like_dom_sf"/>
</dbReference>
<dbReference type="SUPFAM" id="SSF52096">
    <property type="entry name" value="ClpP/crotonase"/>
    <property type="match status" value="2"/>
</dbReference>
<dbReference type="PIRSF" id="PIRSF001217">
    <property type="entry name" value="Protease_4_SppA"/>
    <property type="match status" value="1"/>
</dbReference>
<keyword evidence="3" id="KW-0645">Protease</keyword>
<dbReference type="InterPro" id="IPR004634">
    <property type="entry name" value="Pept_S49_pIV"/>
</dbReference>
<feature type="active site" description="Nucleophile" evidence="7">
    <location>
        <position position="386"/>
    </location>
</feature>
<gene>
    <name evidence="10" type="primary">sppA</name>
    <name evidence="10" type="ORF">GXP67_07505</name>
</gene>
<comment type="subcellular location">
    <subcellularLocation>
        <location evidence="1">Membrane</location>
    </subcellularLocation>
</comment>
<dbReference type="PANTHER" id="PTHR33209:SF1">
    <property type="entry name" value="PEPTIDASE S49 DOMAIN-CONTAINING PROTEIN"/>
    <property type="match status" value="1"/>
</dbReference>
<dbReference type="NCBIfam" id="TIGR00705">
    <property type="entry name" value="SppA_67K"/>
    <property type="match status" value="1"/>
</dbReference>
<feature type="active site" description="Proton donor/acceptor" evidence="7">
    <location>
        <position position="191"/>
    </location>
</feature>
<dbReference type="Gene3D" id="3.90.226.10">
    <property type="entry name" value="2-enoyl-CoA Hydratase, Chain A, domain 1"/>
    <property type="match status" value="4"/>
</dbReference>
<protein>
    <submittedName>
        <fullName evidence="10">Signal peptide peptidase SppA</fullName>
    </submittedName>
</protein>
<proteinExistence type="inferred from homology"/>
<keyword evidence="6 8" id="KW-0472">Membrane</keyword>
<evidence type="ECO:0000256" key="6">
    <source>
        <dbReference type="ARBA" id="ARBA00023136"/>
    </source>
</evidence>
<evidence type="ECO:0000313" key="11">
    <source>
        <dbReference type="Proteomes" id="UP000480178"/>
    </source>
</evidence>
<evidence type="ECO:0000256" key="5">
    <source>
        <dbReference type="ARBA" id="ARBA00022825"/>
    </source>
</evidence>
<comment type="similarity">
    <text evidence="2">Belongs to the peptidase S49 family.</text>
</comment>
<evidence type="ECO:0000313" key="10">
    <source>
        <dbReference type="EMBL" id="QHT66513.1"/>
    </source>
</evidence>